<sequence length="198" mass="23339">MDRMLFRLQEALTRPGCFLCRLEEDYGRRFLEGLFYEFVNDSTVRHKLLAGGFCPDHARMLFTLRPSILGIAIVLQNLLQHYLDGGKLPDPAHCLVCQNSREHLQHLVHLLRTRWESLRSLWGEETFLCTRHLEEFPGAFRLELEEMVRQKLSGILGRLSRLIEKFDYHNTDLPITPQEARSWQETLEFFAGRKLQRD</sequence>
<comment type="caution">
    <text evidence="1">The sequence shown here is derived from an EMBL/GenBank/DDBJ whole genome shotgun (WGS) entry which is preliminary data.</text>
</comment>
<name>A0A7V3YHZ3_9BACT</name>
<evidence type="ECO:0000313" key="1">
    <source>
        <dbReference type="EMBL" id="HGI31457.1"/>
    </source>
</evidence>
<organism evidence="1">
    <name type="scientific">Candidatus Caldatribacterium californiense</name>
    <dbReference type="NCBI Taxonomy" id="1454726"/>
    <lineage>
        <taxon>Bacteria</taxon>
        <taxon>Pseudomonadati</taxon>
        <taxon>Atribacterota</taxon>
        <taxon>Atribacteria</taxon>
        <taxon>Atribacterales</taxon>
        <taxon>Candidatus Caldatribacteriaceae</taxon>
        <taxon>Candidatus Caldatribacterium</taxon>
    </lineage>
</organism>
<accession>A0A7V3YHZ3</accession>
<proteinExistence type="predicted"/>
<protein>
    <submittedName>
        <fullName evidence="1">Uncharacterized protein</fullName>
    </submittedName>
</protein>
<gene>
    <name evidence="1" type="ORF">ENV30_09185</name>
</gene>
<dbReference type="AlphaFoldDB" id="A0A7V3YHZ3"/>
<dbReference type="EMBL" id="DTFV01000129">
    <property type="protein sequence ID" value="HGI31457.1"/>
    <property type="molecule type" value="Genomic_DNA"/>
</dbReference>
<dbReference type="InterPro" id="IPR045706">
    <property type="entry name" value="DUF6062"/>
</dbReference>
<reference evidence="1" key="1">
    <citation type="journal article" date="2020" name="mSystems">
        <title>Genome- and Community-Level Interaction Insights into Carbon Utilization and Element Cycling Functions of Hydrothermarchaeota in Hydrothermal Sediment.</title>
        <authorList>
            <person name="Zhou Z."/>
            <person name="Liu Y."/>
            <person name="Xu W."/>
            <person name="Pan J."/>
            <person name="Luo Z.H."/>
            <person name="Li M."/>
        </authorList>
    </citation>
    <scope>NUCLEOTIDE SEQUENCE [LARGE SCALE GENOMIC DNA]</scope>
    <source>
        <strain evidence="1">SpSt-747</strain>
    </source>
</reference>
<dbReference type="Pfam" id="PF19538">
    <property type="entry name" value="DUF6062"/>
    <property type="match status" value="1"/>
</dbReference>